<keyword evidence="5 7" id="KW-0057">Aromatic amino acid biosynthesis</keyword>
<dbReference type="AlphaFoldDB" id="F0R5C6"/>
<dbReference type="CDD" id="cd07304">
    <property type="entry name" value="Chorismate_synthase"/>
    <property type="match status" value="1"/>
</dbReference>
<dbReference type="UniPathway" id="UPA00053">
    <property type="reaction ID" value="UER00090"/>
</dbReference>
<dbReference type="InterPro" id="IPR020541">
    <property type="entry name" value="Chorismate_synthase_CS"/>
</dbReference>
<dbReference type="EMBL" id="CP002530">
    <property type="protein sequence ID" value="ADY34750.1"/>
    <property type="molecule type" value="Genomic_DNA"/>
</dbReference>
<dbReference type="GO" id="GO:0005829">
    <property type="term" value="C:cytosol"/>
    <property type="evidence" value="ECO:0007669"/>
    <property type="project" value="TreeGrafter"/>
</dbReference>
<sequence length="358" mass="38899">MSNTFGNIFTLTSFGESHGKAIGGIIDGFPAGIRIDEDFVQNELARRRPGQSALTTGRKEADTVEFLSGIYEGVSTGCPIGFVVWNTNQHSSDYDNMKDVFRPSHADFTYTQKYGIRDHRGGGRSSARETISRVVGGALAKLALKEIGVQITAFTSQVGTLVLDKSYTQYDLRHIEDNPVRCPDPVLARQMEELILRVKGEGDTVGGTVSCIIQGCPVGLGEPAFGKLHAALGNAMLSINAAKGFEYGQGFGSMELRGSQQNDVFYNENGHIALHTNRSGGIQGGISNGEDIYFRVAFKPVATILMEQPTVDKEGNETILKARGRHDPCVLPRAVPIVEAMAAMTILDYYLLNKTTRM</sequence>
<keyword evidence="6 7" id="KW-0456">Lyase</keyword>
<dbReference type="OrthoDB" id="9771806at2"/>
<comment type="catalytic activity">
    <reaction evidence="7 8">
        <text>5-O-(1-carboxyvinyl)-3-phosphoshikimate = chorismate + phosphate</text>
        <dbReference type="Rhea" id="RHEA:21020"/>
        <dbReference type="ChEBI" id="CHEBI:29748"/>
        <dbReference type="ChEBI" id="CHEBI:43474"/>
        <dbReference type="ChEBI" id="CHEBI:57701"/>
        <dbReference type="EC" id="4.2.3.5"/>
    </reaction>
</comment>
<dbReference type="PIRSF" id="PIRSF001456">
    <property type="entry name" value="Chorismate_synth"/>
    <property type="match status" value="1"/>
</dbReference>
<dbReference type="KEGG" id="bsa:Bacsa_0138"/>
<comment type="cofactor">
    <cofactor evidence="7 8">
        <name>FMNH2</name>
        <dbReference type="ChEBI" id="CHEBI:57618"/>
    </cofactor>
    <text evidence="7 8">Reduced FMN (FMNH(2)).</text>
</comment>
<dbReference type="NCBIfam" id="NF003793">
    <property type="entry name" value="PRK05382.1"/>
    <property type="match status" value="1"/>
</dbReference>
<comment type="pathway">
    <text evidence="1 7 8">Metabolic intermediate biosynthesis; chorismate biosynthesis; chorismate from D-erythrose 4-phosphate and phosphoenolpyruvate: step 7/7.</text>
</comment>
<dbReference type="PROSITE" id="PS00788">
    <property type="entry name" value="CHORISMATE_SYNTHASE_2"/>
    <property type="match status" value="1"/>
</dbReference>
<evidence type="ECO:0000256" key="4">
    <source>
        <dbReference type="ARBA" id="ARBA00022605"/>
    </source>
</evidence>
<keyword evidence="7" id="KW-0521">NADP</keyword>
<dbReference type="HAMAP" id="MF_00300">
    <property type="entry name" value="Chorismate_synth"/>
    <property type="match status" value="1"/>
</dbReference>
<dbReference type="RefSeq" id="WP_013616212.1">
    <property type="nucleotide sequence ID" value="NC_015164.1"/>
</dbReference>
<dbReference type="GO" id="GO:0009073">
    <property type="term" value="P:aromatic amino acid family biosynthetic process"/>
    <property type="evidence" value="ECO:0007669"/>
    <property type="project" value="UniProtKB-KW"/>
</dbReference>
<proteinExistence type="inferred from homology"/>
<comment type="function">
    <text evidence="7">Catalyzes the anti-1,4-elimination of the C-3 phosphate and the C-6 proR hydrogen from 5-enolpyruvylshikimate-3-phosphate (EPSP) to yield chorismate, which is the branch point compound that serves as the starting substrate for the three terminal pathways of aromatic amino acid biosynthesis. This reaction introduces a second double bond into the aromatic ring system.</text>
</comment>
<evidence type="ECO:0000256" key="3">
    <source>
        <dbReference type="ARBA" id="ARBA00013036"/>
    </source>
</evidence>
<gene>
    <name evidence="7" type="primary">aroC</name>
    <name evidence="9" type="ordered locus">Bacsa_0138</name>
</gene>
<dbReference type="Gene3D" id="3.60.150.10">
    <property type="entry name" value="Chorismate synthase AroC"/>
    <property type="match status" value="1"/>
</dbReference>
<evidence type="ECO:0000256" key="7">
    <source>
        <dbReference type="HAMAP-Rule" id="MF_00300"/>
    </source>
</evidence>
<keyword evidence="7" id="KW-0285">Flavoprotein</keyword>
<dbReference type="Pfam" id="PF01264">
    <property type="entry name" value="Chorismate_synt"/>
    <property type="match status" value="1"/>
</dbReference>
<dbReference type="InterPro" id="IPR035904">
    <property type="entry name" value="Chorismate_synth_AroC_sf"/>
</dbReference>
<dbReference type="STRING" id="667015.Bacsa_0138"/>
<dbReference type="NCBIfam" id="TIGR00033">
    <property type="entry name" value="aroC"/>
    <property type="match status" value="1"/>
</dbReference>
<dbReference type="eggNOG" id="COG0082">
    <property type="taxonomic scope" value="Bacteria"/>
</dbReference>
<keyword evidence="7" id="KW-0274">FAD</keyword>
<keyword evidence="4 7" id="KW-0028">Amino-acid biosynthesis</keyword>
<dbReference type="PROSITE" id="PS00787">
    <property type="entry name" value="CHORISMATE_SYNTHASE_1"/>
    <property type="match status" value="1"/>
</dbReference>
<comment type="similarity">
    <text evidence="2 7 8">Belongs to the chorismate synthase family.</text>
</comment>
<dbReference type="Proteomes" id="UP000007486">
    <property type="component" value="Chromosome"/>
</dbReference>
<dbReference type="FunFam" id="3.60.150.10:FF:000003">
    <property type="entry name" value="Chorismate synthase"/>
    <property type="match status" value="1"/>
</dbReference>
<evidence type="ECO:0000256" key="5">
    <source>
        <dbReference type="ARBA" id="ARBA00023141"/>
    </source>
</evidence>
<feature type="binding site" evidence="7">
    <location>
        <begin position="240"/>
        <end position="241"/>
    </location>
    <ligand>
        <name>FMN</name>
        <dbReference type="ChEBI" id="CHEBI:58210"/>
    </ligand>
</feature>
<evidence type="ECO:0000313" key="10">
    <source>
        <dbReference type="Proteomes" id="UP000007486"/>
    </source>
</evidence>
<feature type="binding site" evidence="7">
    <location>
        <begin position="124"/>
        <end position="126"/>
    </location>
    <ligand>
        <name>FMN</name>
        <dbReference type="ChEBI" id="CHEBI:58210"/>
    </ligand>
</feature>
<dbReference type="GO" id="GO:0004107">
    <property type="term" value="F:chorismate synthase activity"/>
    <property type="evidence" value="ECO:0007669"/>
    <property type="project" value="UniProtKB-UniRule"/>
</dbReference>
<organism evidence="9 10">
    <name type="scientific">Phocaeicola salanitronis (strain DSM 18170 / JCM 13657 / CCUG 60908 / BL78)</name>
    <name type="common">Bacteroides salanitronis</name>
    <dbReference type="NCBI Taxonomy" id="667015"/>
    <lineage>
        <taxon>Bacteria</taxon>
        <taxon>Pseudomonadati</taxon>
        <taxon>Bacteroidota</taxon>
        <taxon>Bacteroidia</taxon>
        <taxon>Bacteroidales</taxon>
        <taxon>Bacteroidaceae</taxon>
        <taxon>Phocaeicola</taxon>
    </lineage>
</organism>
<dbReference type="SUPFAM" id="SSF103263">
    <property type="entry name" value="Chorismate synthase, AroC"/>
    <property type="match status" value="1"/>
</dbReference>
<evidence type="ECO:0000256" key="6">
    <source>
        <dbReference type="ARBA" id="ARBA00023239"/>
    </source>
</evidence>
<keyword evidence="7" id="KW-0288">FMN</keyword>
<feature type="binding site" evidence="7">
    <location>
        <position position="47"/>
    </location>
    <ligand>
        <name>NADP(+)</name>
        <dbReference type="ChEBI" id="CHEBI:58349"/>
    </ligand>
</feature>
<evidence type="ECO:0000313" key="9">
    <source>
        <dbReference type="EMBL" id="ADY34750.1"/>
    </source>
</evidence>
<evidence type="ECO:0000256" key="8">
    <source>
        <dbReference type="RuleBase" id="RU000605"/>
    </source>
</evidence>
<dbReference type="GO" id="GO:0009423">
    <property type="term" value="P:chorismate biosynthetic process"/>
    <property type="evidence" value="ECO:0007669"/>
    <property type="project" value="UniProtKB-UniRule"/>
</dbReference>
<keyword evidence="10" id="KW-1185">Reference proteome</keyword>
<dbReference type="PROSITE" id="PS00789">
    <property type="entry name" value="CHORISMATE_SYNTHASE_3"/>
    <property type="match status" value="1"/>
</dbReference>
<feature type="binding site" evidence="7">
    <location>
        <begin position="299"/>
        <end position="303"/>
    </location>
    <ligand>
        <name>FMN</name>
        <dbReference type="ChEBI" id="CHEBI:58210"/>
    </ligand>
</feature>
<reference evidence="9 10" key="1">
    <citation type="journal article" date="2011" name="Stand. Genomic Sci.">
        <title>Complete genome sequence of Bacteroides salanitronis type strain (BL78).</title>
        <authorList>
            <person name="Gronow S."/>
            <person name="Held B."/>
            <person name="Lucas S."/>
            <person name="Lapidus A."/>
            <person name="Del Rio T.G."/>
            <person name="Nolan M."/>
            <person name="Tice H."/>
            <person name="Deshpande S."/>
            <person name="Cheng J.F."/>
            <person name="Pitluck S."/>
            <person name="Liolios K."/>
            <person name="Pagani I."/>
            <person name="Ivanova N."/>
            <person name="Mavromatis K."/>
            <person name="Pati A."/>
            <person name="Tapia R."/>
            <person name="Han C."/>
            <person name="Goodwin L."/>
            <person name="Chen A."/>
            <person name="Palaniappan K."/>
            <person name="Land M."/>
            <person name="Hauser L."/>
            <person name="Chang Y.J."/>
            <person name="Jeffries C.D."/>
            <person name="Brambilla E.M."/>
            <person name="Rohde M."/>
            <person name="Goker M."/>
            <person name="Detter J.C."/>
            <person name="Woyke T."/>
            <person name="Bristow J."/>
            <person name="Markowitz V."/>
            <person name="Hugenholtz P."/>
            <person name="Kyrpides N.C."/>
            <person name="Klenk H.P."/>
            <person name="Eisen J.A."/>
        </authorList>
    </citation>
    <scope>NUCLEOTIDE SEQUENCE [LARGE SCALE GENOMIC DNA]</scope>
    <source>
        <strain evidence="9 10">DSM 18170</strain>
    </source>
</reference>
<dbReference type="HOGENOM" id="CLU_034547_0_2_10"/>
<feature type="binding site" evidence="7">
    <location>
        <position position="284"/>
    </location>
    <ligand>
        <name>FMN</name>
        <dbReference type="ChEBI" id="CHEBI:58210"/>
    </ligand>
</feature>
<accession>F0R5C6</accession>
<comment type="subunit">
    <text evidence="7">Homotetramer.</text>
</comment>
<comment type="caution">
    <text evidence="7">Lacks conserved residue(s) required for the propagation of feature annotation.</text>
</comment>
<dbReference type="GO" id="GO:0010181">
    <property type="term" value="F:FMN binding"/>
    <property type="evidence" value="ECO:0007669"/>
    <property type="project" value="TreeGrafter"/>
</dbReference>
<evidence type="ECO:0000256" key="2">
    <source>
        <dbReference type="ARBA" id="ARBA00008014"/>
    </source>
</evidence>
<dbReference type="PANTHER" id="PTHR21085">
    <property type="entry name" value="CHORISMATE SYNTHASE"/>
    <property type="match status" value="1"/>
</dbReference>
<feature type="binding site" evidence="7">
    <location>
        <position position="325"/>
    </location>
    <ligand>
        <name>FMN</name>
        <dbReference type="ChEBI" id="CHEBI:58210"/>
    </ligand>
</feature>
<dbReference type="GO" id="GO:0008652">
    <property type="term" value="P:amino acid biosynthetic process"/>
    <property type="evidence" value="ECO:0007669"/>
    <property type="project" value="UniProtKB-KW"/>
</dbReference>
<dbReference type="PANTHER" id="PTHR21085:SF0">
    <property type="entry name" value="CHORISMATE SYNTHASE"/>
    <property type="match status" value="1"/>
</dbReference>
<evidence type="ECO:0000256" key="1">
    <source>
        <dbReference type="ARBA" id="ARBA00005044"/>
    </source>
</evidence>
<name>F0R5C6_PHOSB</name>
<dbReference type="EC" id="4.2.3.5" evidence="3 7"/>
<protein>
    <recommendedName>
        <fullName evidence="3 7">Chorismate synthase</fullName>
        <shortName evidence="7">CS</shortName>
        <ecNumber evidence="3 7">4.2.3.5</ecNumber>
    </recommendedName>
    <alternativeName>
        <fullName evidence="7">5-enolpyruvylshikimate-3-phosphate phospholyase</fullName>
    </alternativeName>
</protein>
<dbReference type="InterPro" id="IPR000453">
    <property type="entry name" value="Chorismate_synth"/>
</dbReference>